<dbReference type="InterPro" id="IPR050832">
    <property type="entry name" value="Bact_Acetyltransf"/>
</dbReference>
<comment type="caution">
    <text evidence="4">The sequence shown here is derived from an EMBL/GenBank/DDBJ whole genome shotgun (WGS) entry which is preliminary data.</text>
</comment>
<keyword evidence="5" id="KW-1185">Reference proteome</keyword>
<keyword evidence="1 4" id="KW-0808">Transferase</keyword>
<name>A0A2T3W4S0_9DEIO</name>
<dbReference type="PANTHER" id="PTHR43877:SF8">
    <property type="entry name" value="N-ACETYLGLUTAMATE SYNTHASE-RELATED"/>
    <property type="match status" value="1"/>
</dbReference>
<feature type="domain" description="N-acetyltransferase" evidence="3">
    <location>
        <begin position="31"/>
        <end position="192"/>
    </location>
</feature>
<evidence type="ECO:0000313" key="5">
    <source>
        <dbReference type="Proteomes" id="UP000240317"/>
    </source>
</evidence>
<dbReference type="RefSeq" id="WP_107139060.1">
    <property type="nucleotide sequence ID" value="NZ_PYSV01000018.1"/>
</dbReference>
<organism evidence="4 5">
    <name type="scientific">Deinococcus arcticus</name>
    <dbReference type="NCBI Taxonomy" id="2136176"/>
    <lineage>
        <taxon>Bacteria</taxon>
        <taxon>Thermotogati</taxon>
        <taxon>Deinococcota</taxon>
        <taxon>Deinococci</taxon>
        <taxon>Deinococcales</taxon>
        <taxon>Deinococcaceae</taxon>
        <taxon>Deinococcus</taxon>
    </lineage>
</organism>
<dbReference type="Proteomes" id="UP000240317">
    <property type="component" value="Unassembled WGS sequence"/>
</dbReference>
<evidence type="ECO:0000256" key="2">
    <source>
        <dbReference type="ARBA" id="ARBA00023315"/>
    </source>
</evidence>
<proteinExistence type="predicted"/>
<dbReference type="EMBL" id="PYSV01000018">
    <property type="protein sequence ID" value="PTA66872.1"/>
    <property type="molecule type" value="Genomic_DNA"/>
</dbReference>
<sequence>MTSALPLPDLNAGLWPVTAFDPALATPEQKLAIGRLLADSFALANPEDPPLIPEQEAVGLGHQLPTERKHHLVVWQGTQAVAWGCLEYDTEQNTHMAHARLVVAPDARRRGLGRTVGGQLRELAGQAGRSVLTFGTTSRVPAGEAFAQASGAQAALPMRQSRLPLSGLDRELLTQWQLRPGGDPYRLHLWATVPDAYLERAADMMMVMNTAPRGELEQDDWRITPEMIRAWDAMIEEAGEVRTMLAIEDTRTGVLDAYSEIFWTPERPGPVFQGATAVRPSARGQGLGKWVKAAMLEHILAQVPGARWVQTNNAHENAAMLGINVKLGFAPWSTFTEWQLKLA</sequence>
<dbReference type="Gene3D" id="3.40.630.30">
    <property type="match status" value="1"/>
</dbReference>
<evidence type="ECO:0000313" key="4">
    <source>
        <dbReference type="EMBL" id="PTA66872.1"/>
    </source>
</evidence>
<reference evidence="4 5" key="1">
    <citation type="submission" date="2018-03" db="EMBL/GenBank/DDBJ databases">
        <title>Draft genome of Deinococcus sp. OD32.</title>
        <authorList>
            <person name="Wang X.-P."/>
            <person name="Du Z.-J."/>
        </authorList>
    </citation>
    <scope>NUCLEOTIDE SEQUENCE [LARGE SCALE GENOMIC DNA]</scope>
    <source>
        <strain evidence="4 5">OD32</strain>
    </source>
</reference>
<dbReference type="CDD" id="cd04301">
    <property type="entry name" value="NAT_SF"/>
    <property type="match status" value="1"/>
</dbReference>
<dbReference type="AlphaFoldDB" id="A0A2T3W4S0"/>
<gene>
    <name evidence="4" type="ORF">C8263_15560</name>
</gene>
<dbReference type="InterPro" id="IPR000182">
    <property type="entry name" value="GNAT_dom"/>
</dbReference>
<dbReference type="OrthoDB" id="59946at2"/>
<accession>A0A2T3W4S0</accession>
<dbReference type="Pfam" id="PF00583">
    <property type="entry name" value="Acetyltransf_1"/>
    <property type="match status" value="1"/>
</dbReference>
<dbReference type="PROSITE" id="PS51186">
    <property type="entry name" value="GNAT"/>
    <property type="match status" value="1"/>
</dbReference>
<protein>
    <submittedName>
        <fullName evidence="4">GNAT family N-acetyltransferase</fullName>
    </submittedName>
</protein>
<evidence type="ECO:0000259" key="3">
    <source>
        <dbReference type="PROSITE" id="PS51186"/>
    </source>
</evidence>
<dbReference type="GO" id="GO:0016747">
    <property type="term" value="F:acyltransferase activity, transferring groups other than amino-acyl groups"/>
    <property type="evidence" value="ECO:0007669"/>
    <property type="project" value="InterPro"/>
</dbReference>
<dbReference type="PANTHER" id="PTHR43877">
    <property type="entry name" value="AMINOALKYLPHOSPHONATE N-ACETYLTRANSFERASE-RELATED-RELATED"/>
    <property type="match status" value="1"/>
</dbReference>
<evidence type="ECO:0000256" key="1">
    <source>
        <dbReference type="ARBA" id="ARBA00022679"/>
    </source>
</evidence>
<keyword evidence="2" id="KW-0012">Acyltransferase</keyword>
<dbReference type="SUPFAM" id="SSF55729">
    <property type="entry name" value="Acyl-CoA N-acyltransferases (Nat)"/>
    <property type="match status" value="2"/>
</dbReference>
<dbReference type="InterPro" id="IPR016181">
    <property type="entry name" value="Acyl_CoA_acyltransferase"/>
</dbReference>